<feature type="compositionally biased region" description="Basic and acidic residues" evidence="1">
    <location>
        <begin position="177"/>
        <end position="187"/>
    </location>
</feature>
<reference evidence="2" key="1">
    <citation type="submission" date="2018-10" db="EMBL/GenBank/DDBJ databases">
        <title>Hidden diversity of soil giant viruses.</title>
        <authorList>
            <person name="Schulz F."/>
            <person name="Alteio L."/>
            <person name="Goudeau D."/>
            <person name="Ryan E.M."/>
            <person name="Malmstrom R.R."/>
            <person name="Blanchard J."/>
            <person name="Woyke T."/>
        </authorList>
    </citation>
    <scope>NUCLEOTIDE SEQUENCE</scope>
    <source>
        <strain evidence="2">SAV1</strain>
    </source>
</reference>
<protein>
    <submittedName>
        <fullName evidence="2">Uncharacterized protein</fullName>
    </submittedName>
</protein>
<evidence type="ECO:0000256" key="1">
    <source>
        <dbReference type="SAM" id="MobiDB-lite"/>
    </source>
</evidence>
<organism evidence="2">
    <name type="scientific">Satyrvirus sp</name>
    <dbReference type="NCBI Taxonomy" id="2487771"/>
    <lineage>
        <taxon>Viruses</taxon>
        <taxon>Varidnaviria</taxon>
        <taxon>Bamfordvirae</taxon>
        <taxon>Nucleocytoviricota</taxon>
        <taxon>Megaviricetes</taxon>
        <taxon>Imitervirales</taxon>
        <taxon>Mimiviridae</taxon>
        <taxon>Megamimivirinae</taxon>
    </lineage>
</organism>
<proteinExistence type="predicted"/>
<feature type="region of interest" description="Disordered" evidence="1">
    <location>
        <begin position="175"/>
        <end position="199"/>
    </location>
</feature>
<sequence>MRATIANICLNAPLYYKEICFNIYCRLCIHDEGIAKRSMCTLIVFRYLIPKIISKKNNKYLLKELTELHKDMNSKYDEEPWVKRIIENLMLGVGPTFVSFKDELKKDFKYELKKEKINKMVLVLASYISKKDALKNSKYPSMKISRSLTDRTMLHKSTSNLTNAIKKNKVNLQAVEENPRENPRENPQENTNSDETLSPKNKMIKTLAKLFEKNKKWFERVCHNTWQRYK</sequence>
<name>A0A3G5AE89_9VIRU</name>
<dbReference type="EMBL" id="MK072456">
    <property type="protein sequence ID" value="AYV85502.1"/>
    <property type="molecule type" value="Genomic_DNA"/>
</dbReference>
<evidence type="ECO:0000313" key="2">
    <source>
        <dbReference type="EMBL" id="AYV85502.1"/>
    </source>
</evidence>
<gene>
    <name evidence="2" type="ORF">Satyrvirus20_9</name>
</gene>
<accession>A0A3G5AE89</accession>